<keyword evidence="15" id="KW-1015">Disulfide bond</keyword>
<dbReference type="InterPro" id="IPR003609">
    <property type="entry name" value="Pan_app"/>
</dbReference>
<feature type="compositionally biased region" description="Polar residues" evidence="20">
    <location>
        <begin position="934"/>
        <end position="947"/>
    </location>
</feature>
<keyword evidence="25" id="KW-1185">Reference proteome</keyword>
<keyword evidence="10" id="KW-0547">Nucleotide-binding</keyword>
<feature type="domain" description="Protein kinase" evidence="21">
    <location>
        <begin position="486"/>
        <end position="734"/>
    </location>
</feature>
<reference evidence="24" key="2">
    <citation type="submission" date="2021-01" db="UniProtKB">
        <authorList>
            <consortium name="EnsemblPlants"/>
        </authorList>
    </citation>
    <scope>IDENTIFICATION</scope>
</reference>
<dbReference type="PROSITE" id="PS50011">
    <property type="entry name" value="PROTEIN_KINASE_DOM"/>
    <property type="match status" value="1"/>
</dbReference>
<keyword evidence="3" id="KW-1003">Cell membrane</keyword>
<dbReference type="InterPro" id="IPR000719">
    <property type="entry name" value="Prot_kinase_dom"/>
</dbReference>
<dbReference type="SMART" id="SM00473">
    <property type="entry name" value="PAN_AP"/>
    <property type="match status" value="1"/>
</dbReference>
<accession>A0A7N2L7S1</accession>
<comment type="subcellular location">
    <subcellularLocation>
        <location evidence="1">Cell membrane</location>
        <topology evidence="1">Single-pass type I membrane protein</topology>
    </subcellularLocation>
</comment>
<dbReference type="Pfam" id="PF01453">
    <property type="entry name" value="B_lectin"/>
    <property type="match status" value="1"/>
</dbReference>
<feature type="compositionally biased region" description="Polar residues" evidence="20">
    <location>
        <begin position="1017"/>
        <end position="1028"/>
    </location>
</feature>
<evidence type="ECO:0000256" key="3">
    <source>
        <dbReference type="ARBA" id="ARBA00022475"/>
    </source>
</evidence>
<keyword evidence="16" id="KW-0675">Receptor</keyword>
<dbReference type="InterPro" id="IPR001480">
    <property type="entry name" value="Bulb-type_lectin_dom"/>
</dbReference>
<evidence type="ECO:0000256" key="6">
    <source>
        <dbReference type="ARBA" id="ARBA00022692"/>
    </source>
</evidence>
<dbReference type="PANTHER" id="PTHR47974:SF13">
    <property type="entry name" value="G-TYPE LECTIN S-RECEPTOR-LIKE SERINE_THREONINE-PROTEIN KINASE SD3-1"/>
    <property type="match status" value="1"/>
</dbReference>
<dbReference type="PROSITE" id="PS50948">
    <property type="entry name" value="PAN"/>
    <property type="match status" value="1"/>
</dbReference>
<reference evidence="24 25" key="1">
    <citation type="journal article" date="2016" name="G3 (Bethesda)">
        <title>First Draft Assembly and Annotation of the Genome of a California Endemic Oak Quercus lobata Nee (Fagaceae).</title>
        <authorList>
            <person name="Sork V.L."/>
            <person name="Fitz-Gibbon S.T."/>
            <person name="Puiu D."/>
            <person name="Crepeau M."/>
            <person name="Gugger P.F."/>
            <person name="Sherman R."/>
            <person name="Stevens K."/>
            <person name="Langley C.H."/>
            <person name="Pellegrini M."/>
            <person name="Salzberg S.L."/>
        </authorList>
    </citation>
    <scope>NUCLEOTIDE SEQUENCE [LARGE SCALE GENOMIC DNA]</scope>
    <source>
        <strain evidence="24 25">cv. SW786</strain>
    </source>
</reference>
<keyword evidence="13" id="KW-1133">Transmembrane helix</keyword>
<evidence type="ECO:0000256" key="10">
    <source>
        <dbReference type="ARBA" id="ARBA00022741"/>
    </source>
</evidence>
<dbReference type="Pfam" id="PF00954">
    <property type="entry name" value="S_locus_glycop"/>
    <property type="match status" value="1"/>
</dbReference>
<dbReference type="Gramene" id="QL03p033980:mrna">
    <property type="protein sequence ID" value="QL03p033980:mrna"/>
    <property type="gene ID" value="QL03p033980"/>
</dbReference>
<keyword evidence="12" id="KW-0067">ATP-binding</keyword>
<evidence type="ECO:0000256" key="17">
    <source>
        <dbReference type="ARBA" id="ARBA00023180"/>
    </source>
</evidence>
<keyword evidence="4" id="KW-0723">Serine/threonine-protein kinase</keyword>
<organism evidence="24 25">
    <name type="scientific">Quercus lobata</name>
    <name type="common">Valley oak</name>
    <dbReference type="NCBI Taxonomy" id="97700"/>
    <lineage>
        <taxon>Eukaryota</taxon>
        <taxon>Viridiplantae</taxon>
        <taxon>Streptophyta</taxon>
        <taxon>Embryophyta</taxon>
        <taxon>Tracheophyta</taxon>
        <taxon>Spermatophyta</taxon>
        <taxon>Magnoliopsida</taxon>
        <taxon>eudicotyledons</taxon>
        <taxon>Gunneridae</taxon>
        <taxon>Pentapetalae</taxon>
        <taxon>rosids</taxon>
        <taxon>fabids</taxon>
        <taxon>Fagales</taxon>
        <taxon>Fagaceae</taxon>
        <taxon>Quercus</taxon>
    </lineage>
</organism>
<evidence type="ECO:0000259" key="22">
    <source>
        <dbReference type="PROSITE" id="PS50927"/>
    </source>
</evidence>
<dbReference type="OMA" id="CEFDHRF"/>
<evidence type="ECO:0000256" key="2">
    <source>
        <dbReference type="ARBA" id="ARBA00012513"/>
    </source>
</evidence>
<evidence type="ECO:0000256" key="11">
    <source>
        <dbReference type="ARBA" id="ARBA00022777"/>
    </source>
</evidence>
<name>A0A7N2L7S1_QUELO</name>
<evidence type="ECO:0000256" key="7">
    <source>
        <dbReference type="ARBA" id="ARBA00022729"/>
    </source>
</evidence>
<dbReference type="PANTHER" id="PTHR47974">
    <property type="entry name" value="OS07G0415500 PROTEIN"/>
    <property type="match status" value="1"/>
</dbReference>
<dbReference type="GO" id="GO:0005886">
    <property type="term" value="C:plasma membrane"/>
    <property type="evidence" value="ECO:0007669"/>
    <property type="project" value="UniProtKB-SubCell"/>
</dbReference>
<feature type="domain" description="Bulb-type lectin" evidence="22">
    <location>
        <begin position="30"/>
        <end position="155"/>
    </location>
</feature>
<dbReference type="EC" id="2.7.11.1" evidence="2"/>
<feature type="region of interest" description="Disordered" evidence="20">
    <location>
        <begin position="929"/>
        <end position="960"/>
    </location>
</feature>
<evidence type="ECO:0000256" key="1">
    <source>
        <dbReference type="ARBA" id="ARBA00004251"/>
    </source>
</evidence>
<protein>
    <recommendedName>
        <fullName evidence="2">non-specific serine/threonine protein kinase</fullName>
        <ecNumber evidence="2">2.7.11.1</ecNumber>
    </recommendedName>
</protein>
<evidence type="ECO:0000256" key="15">
    <source>
        <dbReference type="ARBA" id="ARBA00023157"/>
    </source>
</evidence>
<dbReference type="Proteomes" id="UP000594261">
    <property type="component" value="Chromosome 3"/>
</dbReference>
<dbReference type="InterPro" id="IPR011009">
    <property type="entry name" value="Kinase-like_dom_sf"/>
</dbReference>
<evidence type="ECO:0000256" key="13">
    <source>
        <dbReference type="ARBA" id="ARBA00022989"/>
    </source>
</evidence>
<keyword evidence="9" id="KW-0677">Repeat</keyword>
<dbReference type="SUPFAM" id="SSF51110">
    <property type="entry name" value="alpha-D-mannose-specific plant lectins"/>
    <property type="match status" value="2"/>
</dbReference>
<dbReference type="Gene3D" id="2.90.10.10">
    <property type="entry name" value="Bulb-type lectin domain"/>
    <property type="match status" value="2"/>
</dbReference>
<dbReference type="Gene3D" id="3.30.200.20">
    <property type="entry name" value="Phosphorylase Kinase, domain 1"/>
    <property type="match status" value="1"/>
</dbReference>
<dbReference type="Pfam" id="PF07714">
    <property type="entry name" value="PK_Tyr_Ser-Thr"/>
    <property type="match status" value="1"/>
</dbReference>
<dbReference type="GO" id="GO:0004674">
    <property type="term" value="F:protein serine/threonine kinase activity"/>
    <property type="evidence" value="ECO:0007669"/>
    <property type="project" value="UniProtKB-KW"/>
</dbReference>
<dbReference type="InterPro" id="IPR036426">
    <property type="entry name" value="Bulb-type_lectin_dom_sf"/>
</dbReference>
<dbReference type="GO" id="GO:0005524">
    <property type="term" value="F:ATP binding"/>
    <property type="evidence" value="ECO:0007669"/>
    <property type="project" value="UniProtKB-KW"/>
</dbReference>
<dbReference type="Gene3D" id="3.50.4.10">
    <property type="entry name" value="Hepatocyte Growth Factor"/>
    <property type="match status" value="1"/>
</dbReference>
<evidence type="ECO:0000256" key="18">
    <source>
        <dbReference type="ARBA" id="ARBA00047899"/>
    </source>
</evidence>
<dbReference type="FunFam" id="2.90.10.10:FF:000032">
    <property type="entry name" value="G-type lectin S-receptor-like serine/threonine-protein kinase SD3-1"/>
    <property type="match status" value="1"/>
</dbReference>
<dbReference type="SUPFAM" id="SSF56112">
    <property type="entry name" value="Protein kinase-like (PK-like)"/>
    <property type="match status" value="1"/>
</dbReference>
<dbReference type="EMBL" id="LRBV02000003">
    <property type="status" value="NOT_ANNOTATED_CDS"/>
    <property type="molecule type" value="Genomic_DNA"/>
</dbReference>
<keyword evidence="5" id="KW-0808">Transferase</keyword>
<dbReference type="FunFam" id="3.30.200.20:FF:000798">
    <property type="entry name" value="G-type lectin S-receptor-like serine/threonine-protein kinase SD3-1"/>
    <property type="match status" value="1"/>
</dbReference>
<keyword evidence="14" id="KW-0472">Membrane</keyword>
<feature type="domain" description="Apple" evidence="23">
    <location>
        <begin position="327"/>
        <end position="407"/>
    </location>
</feature>
<dbReference type="EnsemblPlants" id="QL03p033980:mrna">
    <property type="protein sequence ID" value="QL03p033980:mrna"/>
    <property type="gene ID" value="QL03p033980"/>
</dbReference>
<evidence type="ECO:0000256" key="19">
    <source>
        <dbReference type="ARBA" id="ARBA00048679"/>
    </source>
</evidence>
<dbReference type="FunCoup" id="A0A7N2L7S1">
    <property type="interactions" value="485"/>
</dbReference>
<evidence type="ECO:0000256" key="5">
    <source>
        <dbReference type="ARBA" id="ARBA00022679"/>
    </source>
</evidence>
<dbReference type="FunFam" id="1.10.510.10:FF:000846">
    <property type="entry name" value="G-type lectin S-receptor-like serine/threonine-protein kinase SD3-1"/>
    <property type="match status" value="1"/>
</dbReference>
<evidence type="ECO:0000256" key="4">
    <source>
        <dbReference type="ARBA" id="ARBA00022527"/>
    </source>
</evidence>
<evidence type="ECO:0000256" key="16">
    <source>
        <dbReference type="ARBA" id="ARBA00023170"/>
    </source>
</evidence>
<evidence type="ECO:0000256" key="14">
    <source>
        <dbReference type="ARBA" id="ARBA00023136"/>
    </source>
</evidence>
<dbReference type="PROSITE" id="PS50927">
    <property type="entry name" value="BULB_LECTIN"/>
    <property type="match status" value="2"/>
</dbReference>
<dbReference type="FunFam" id="1.10.510.10:FF:001016">
    <property type="entry name" value="G-type lectin S-receptor-like serine/threonine-protein kinase SD3-1"/>
    <property type="match status" value="1"/>
</dbReference>
<dbReference type="CDD" id="cd00028">
    <property type="entry name" value="B_lectin"/>
    <property type="match status" value="1"/>
</dbReference>
<dbReference type="InParanoid" id="A0A7N2L7S1"/>
<dbReference type="GO" id="GO:0048544">
    <property type="term" value="P:recognition of pollen"/>
    <property type="evidence" value="ECO:0007669"/>
    <property type="project" value="InterPro"/>
</dbReference>
<keyword evidence="7" id="KW-0732">Signal</keyword>
<keyword evidence="17" id="KW-0325">Glycoprotein</keyword>
<evidence type="ECO:0000313" key="24">
    <source>
        <dbReference type="EnsemblPlants" id="QL03p033980:mrna"/>
    </source>
</evidence>
<feature type="domain" description="Bulb-type lectin" evidence="22">
    <location>
        <begin position="152"/>
        <end position="276"/>
    </location>
</feature>
<dbReference type="GO" id="GO:0030246">
    <property type="term" value="F:carbohydrate binding"/>
    <property type="evidence" value="ECO:0007669"/>
    <property type="project" value="UniProtKB-KW"/>
</dbReference>
<dbReference type="InterPro" id="IPR000858">
    <property type="entry name" value="S_locus_glycoprot_dom"/>
</dbReference>
<dbReference type="AlphaFoldDB" id="A0A7N2L7S1"/>
<evidence type="ECO:0000256" key="8">
    <source>
        <dbReference type="ARBA" id="ARBA00022734"/>
    </source>
</evidence>
<evidence type="ECO:0000256" key="9">
    <source>
        <dbReference type="ARBA" id="ARBA00022737"/>
    </source>
</evidence>
<dbReference type="FunFam" id="2.90.10.10:FF:000016">
    <property type="entry name" value="G-type lectin S-receptor-like serine/threonine-protein kinase"/>
    <property type="match status" value="1"/>
</dbReference>
<evidence type="ECO:0000256" key="12">
    <source>
        <dbReference type="ARBA" id="ARBA00022840"/>
    </source>
</evidence>
<comment type="catalytic activity">
    <reaction evidence="18">
        <text>L-threonyl-[protein] + ATP = O-phospho-L-threonyl-[protein] + ADP + H(+)</text>
        <dbReference type="Rhea" id="RHEA:46608"/>
        <dbReference type="Rhea" id="RHEA-COMP:11060"/>
        <dbReference type="Rhea" id="RHEA-COMP:11605"/>
        <dbReference type="ChEBI" id="CHEBI:15378"/>
        <dbReference type="ChEBI" id="CHEBI:30013"/>
        <dbReference type="ChEBI" id="CHEBI:30616"/>
        <dbReference type="ChEBI" id="CHEBI:61977"/>
        <dbReference type="ChEBI" id="CHEBI:456216"/>
        <dbReference type="EC" id="2.7.11.1"/>
    </reaction>
</comment>
<evidence type="ECO:0000259" key="23">
    <source>
        <dbReference type="PROSITE" id="PS50948"/>
    </source>
</evidence>
<dbReference type="InterPro" id="IPR001245">
    <property type="entry name" value="Ser-Thr/Tyr_kinase_cat_dom"/>
</dbReference>
<sequence length="1047" mass="116363">MLKQDMYILEWPFLLCISIGFLLHSLVVGQIPLGSKVSVVDNNFWVSSNGDFALGFFNTSDQPNQYSVGIRFNSDSIPVSKREVVWVVGADVTVANKSYFQLNQYGELVLFDSFKGQNVWTSQTSKLSVVSADLRDDGNLILLNRKKDVVWQSFNTPSDTLLPGQTLSVPQILRAASRNSMSSYFSLYVNASGQLQLRWESHVTYWTSGSPISSNITASLTSSGALQVRDQRLKPVWSAFGEDHGDVVQYRFLRLDVDGNLRLFSWVEASQAWKSVWQAVENQCNVFATCGEGGICVLTAAGSSACICPFKVTTESSKCVVPYREDCKSISNMVRHDHTNLYGLYPKGYSVIQSSLHQCESLCLNDTSCTVATFANNGTAQCWLEKTQYITGYSDPSLSSVSFVKTCSDPLAVNPNLMVTSPAQSSPIQSYEFCIPCLIGVASGTLVVFILIQLGVVFCIYRRTSSRKKAALAYTHNSSGLIVLSFSEIKDLTENFKHQMGPEMFKGVLSNNRPVAIKCLKANIEGRKFRTVVSKLGSFHHKNLVKLEGYCCEVSHRFLVYEYAKNGSVEKYVEDSKLSKMLAWRKRADICLSVARAVCYLHTGCREFVSHGNLKCENVLLDENLEVKVTEFGLWRVNAEASGCGFSAERDVMEFGNMVLRLISGCRDVRDLCEWAYKEWMEGRAENVVDKAIDGGINLQELERALRIAFWCLQSNKRMRPSMGEVVKVLEGTLTVDPPPPPFSCQGPLEIEELLVIVTFIDKPSLRTSALSSRGRIHPRHTLLSYYDQNQPFYSLIQSLLTKTSPPWAYPCPRLGSQAQYTDKHTAKPNFSLVNKESLDKILRVEVFVHDNGQPRAIQLILGYKPISSGFQASKCVIRAKDPHLHCISVAVPGFLLPEGAPIPKGTFSTQPLPKGDFVTQTIPEGIPKLAFPSQHTTGESTSSQSTNKEEGEGEEEEEKKIVDILDLDDVYKVFNQPPSPVTTTSDLGQFFQLQFNDIEGAVTSSDKMGIQRKQRSTLQELLESQQGKDAPEKSAQTKLPPPPPVG</sequence>
<feature type="region of interest" description="Disordered" evidence="20">
    <location>
        <begin position="1005"/>
        <end position="1047"/>
    </location>
</feature>
<comment type="catalytic activity">
    <reaction evidence="19">
        <text>L-seryl-[protein] + ATP = O-phospho-L-seryl-[protein] + ADP + H(+)</text>
        <dbReference type="Rhea" id="RHEA:17989"/>
        <dbReference type="Rhea" id="RHEA-COMP:9863"/>
        <dbReference type="Rhea" id="RHEA-COMP:11604"/>
        <dbReference type="ChEBI" id="CHEBI:15378"/>
        <dbReference type="ChEBI" id="CHEBI:29999"/>
        <dbReference type="ChEBI" id="CHEBI:30616"/>
        <dbReference type="ChEBI" id="CHEBI:83421"/>
        <dbReference type="ChEBI" id="CHEBI:456216"/>
        <dbReference type="EC" id="2.7.11.1"/>
    </reaction>
</comment>
<dbReference type="Gene3D" id="1.10.510.10">
    <property type="entry name" value="Transferase(Phosphotransferase) domain 1"/>
    <property type="match status" value="1"/>
</dbReference>
<dbReference type="SMART" id="SM00108">
    <property type="entry name" value="B_lectin"/>
    <property type="match status" value="1"/>
</dbReference>
<proteinExistence type="predicted"/>
<evidence type="ECO:0000313" key="25">
    <source>
        <dbReference type="Proteomes" id="UP000594261"/>
    </source>
</evidence>
<evidence type="ECO:0000259" key="21">
    <source>
        <dbReference type="PROSITE" id="PS50011"/>
    </source>
</evidence>
<keyword evidence="11" id="KW-0418">Kinase</keyword>
<keyword evidence="8" id="KW-0430">Lectin</keyword>
<evidence type="ECO:0000256" key="20">
    <source>
        <dbReference type="SAM" id="MobiDB-lite"/>
    </source>
</evidence>
<keyword evidence="6" id="KW-0812">Transmembrane</keyword>